<evidence type="ECO:0000313" key="2">
    <source>
        <dbReference type="EMBL" id="CDG34425.1"/>
    </source>
</evidence>
<protein>
    <submittedName>
        <fullName evidence="2">Uncharacterized protein</fullName>
    </submittedName>
</protein>
<sequence>MRHNSGGCVFHDGTPPARDGHDPPCPASVPERNHVTVSRLFIFPFSYQSGPSPS</sequence>
<reference evidence="2 3" key="1">
    <citation type="journal article" date="2014" name="Genome Biol. Evol.">
        <title>Acetic acid bacteria genomes reveal functional traits for adaptation to life in insect guts.</title>
        <authorList>
            <person name="Chouaia B."/>
            <person name="Gaiarsa S."/>
            <person name="Crotti E."/>
            <person name="Comandatore F."/>
            <person name="Degli Esposti M."/>
            <person name="Ricci I."/>
            <person name="Alma A."/>
            <person name="Favia G."/>
            <person name="Bandi C."/>
            <person name="Daffonchio D."/>
        </authorList>
    </citation>
    <scope>NUCLEOTIDE SEQUENCE [LARGE SCALE GENOMIC DNA]</scope>
    <source>
        <strain evidence="3">AM169</strain>
    </source>
</reference>
<dbReference type="AlphaFoldDB" id="A0A7U7G7J6"/>
<comment type="caution">
    <text evidence="2">The sequence shown here is derived from an EMBL/GenBank/DDBJ whole genome shotgun (WGS) entry which is preliminary data.</text>
</comment>
<evidence type="ECO:0000256" key="1">
    <source>
        <dbReference type="SAM" id="MobiDB-lite"/>
    </source>
</evidence>
<reference evidence="2 3" key="2">
    <citation type="journal article" date="2014" name="PLoS ONE">
        <title>Evolution of mitochondria reconstructed from the energy metabolism of living bacteria.</title>
        <authorList>
            <person name="Degli Esposti M."/>
            <person name="Chouaia B."/>
            <person name="Comandatore F."/>
            <person name="Crotti E."/>
            <person name="Sassera D."/>
            <person name="Lievens P.M."/>
            <person name="Daffonchio D."/>
            <person name="Bandi C."/>
        </authorList>
    </citation>
    <scope>NUCLEOTIDE SEQUENCE [LARGE SCALE GENOMIC DNA]</scope>
    <source>
        <strain evidence="3">AM169</strain>
    </source>
</reference>
<name>A0A7U7G7J6_9PROT</name>
<feature type="region of interest" description="Disordered" evidence="1">
    <location>
        <begin position="1"/>
        <end position="30"/>
    </location>
</feature>
<dbReference type="Proteomes" id="UP000027590">
    <property type="component" value="Unassembled WGS sequence"/>
</dbReference>
<evidence type="ECO:0000313" key="3">
    <source>
        <dbReference type="Proteomes" id="UP000027590"/>
    </source>
</evidence>
<proteinExistence type="predicted"/>
<organism evidence="2 3">
    <name type="scientific">Parasaccharibacter apium</name>
    <dbReference type="NCBI Taxonomy" id="1510841"/>
    <lineage>
        <taxon>Bacteria</taxon>
        <taxon>Pseudomonadati</taxon>
        <taxon>Pseudomonadota</taxon>
        <taxon>Alphaproteobacteria</taxon>
        <taxon>Acetobacterales</taxon>
        <taxon>Acetobacteraceae</taxon>
        <taxon>Parasaccharibacter</taxon>
    </lineage>
</organism>
<dbReference type="EMBL" id="CBLY010000006">
    <property type="protein sequence ID" value="CDG34425.1"/>
    <property type="molecule type" value="Genomic_DNA"/>
</dbReference>
<accession>A0A7U7G7J6</accession>
<gene>
    <name evidence="2" type="ORF">SACS_1687</name>
</gene>